<comment type="caution">
    <text evidence="1">The sequence shown here is derived from an EMBL/GenBank/DDBJ whole genome shotgun (WGS) entry which is preliminary data.</text>
</comment>
<organism evidence="1 2">
    <name type="scientific">Euroglyphus maynei</name>
    <name type="common">Mayne's house dust mite</name>
    <dbReference type="NCBI Taxonomy" id="6958"/>
    <lineage>
        <taxon>Eukaryota</taxon>
        <taxon>Metazoa</taxon>
        <taxon>Ecdysozoa</taxon>
        <taxon>Arthropoda</taxon>
        <taxon>Chelicerata</taxon>
        <taxon>Arachnida</taxon>
        <taxon>Acari</taxon>
        <taxon>Acariformes</taxon>
        <taxon>Sarcoptiformes</taxon>
        <taxon>Astigmata</taxon>
        <taxon>Psoroptidia</taxon>
        <taxon>Analgoidea</taxon>
        <taxon>Pyroglyphidae</taxon>
        <taxon>Pyroglyphinae</taxon>
        <taxon>Euroglyphus</taxon>
    </lineage>
</organism>
<dbReference type="Proteomes" id="UP000194236">
    <property type="component" value="Unassembled WGS sequence"/>
</dbReference>
<dbReference type="AlphaFoldDB" id="A0A1Y3B3Q1"/>
<dbReference type="OrthoDB" id="6505176at2759"/>
<protein>
    <submittedName>
        <fullName evidence="1">Uncharacterized protein</fullName>
    </submittedName>
</protein>
<reference evidence="1 2" key="1">
    <citation type="submission" date="2017-03" db="EMBL/GenBank/DDBJ databases">
        <title>Genome Survey of Euroglyphus maynei.</title>
        <authorList>
            <person name="Arlian L.G."/>
            <person name="Morgan M.S."/>
            <person name="Rider S.D."/>
        </authorList>
    </citation>
    <scope>NUCLEOTIDE SEQUENCE [LARGE SCALE GENOMIC DNA]</scope>
    <source>
        <strain evidence="1">Arlian Lab</strain>
        <tissue evidence="1">Whole body</tissue>
    </source>
</reference>
<proteinExistence type="predicted"/>
<name>A0A1Y3B3Q1_EURMA</name>
<feature type="non-terminal residue" evidence="1">
    <location>
        <position position="1"/>
    </location>
</feature>
<evidence type="ECO:0000313" key="1">
    <source>
        <dbReference type="EMBL" id="OTF75441.1"/>
    </source>
</evidence>
<sequence length="556" mass="63797">KSFECDSRLINVQLYKPTNDCTNDAENDEEILYFFLDHQLEPFETYQLNLRLRSCYRRSKLIQINGTTNNWNQILNIDQKQKYGSTSQVDQYEFKLSLTWTNSDNIETFDQQLSSLNTQNACCHFTLSDPFDVFTRVHTPTPQRKFLKIQIHGSSRLPSDIELQFQQPKLAVPFLDSNDLNILKPIGMNDEFQRQKLMASTEINFVWSLDDGQFKWNLKKMNLELQFKPKYKMDDDDDGDDVSTVKIPYLISIQYDCRTRYTIRQWIEPLIRNQTGNKNSASEIIRIGHSCLLRIRIERLYYNDNDADDEFIMYELICDPQLWQFVAATTSAQQSEDSNNNNIEENFIDSNGPTSINSHQSSIMINDGSRVIKFNGQSPNIVDDNDESKSFETAFEVIPLIDGYIPLPLVRLSQYRIITNGTNSGRTTPTMNNRNTAAMNIDSSTNSNNILQKTTSNAIESLSAILSENLSLSGKNWSKYLTTSSSNSSTQQEQQRNLVVENNEQQQSLSLNSIQSLRNARLLPFDPGNVYNYNRSSQVYVLPSLIIGGGNSNVEN</sequence>
<accession>A0A1Y3B3Q1</accession>
<gene>
    <name evidence="1" type="ORF">BLA29_002572</name>
</gene>
<dbReference type="EMBL" id="MUJZ01041994">
    <property type="protein sequence ID" value="OTF75441.1"/>
    <property type="molecule type" value="Genomic_DNA"/>
</dbReference>
<evidence type="ECO:0000313" key="2">
    <source>
        <dbReference type="Proteomes" id="UP000194236"/>
    </source>
</evidence>
<keyword evidence="2" id="KW-1185">Reference proteome</keyword>